<gene>
    <name evidence="1" type="ORF">RDB_LOCUS13172</name>
</gene>
<name>A0A8H2WWR4_9AGAM</name>
<dbReference type="Proteomes" id="UP000663841">
    <property type="component" value="Unassembled WGS sequence"/>
</dbReference>
<dbReference type="AlphaFoldDB" id="A0A8H2WWR4"/>
<proteinExistence type="predicted"/>
<evidence type="ECO:0000313" key="2">
    <source>
        <dbReference type="Proteomes" id="UP000663841"/>
    </source>
</evidence>
<evidence type="ECO:0000313" key="1">
    <source>
        <dbReference type="EMBL" id="CAE6405264.1"/>
    </source>
</evidence>
<reference evidence="1" key="1">
    <citation type="submission" date="2021-01" db="EMBL/GenBank/DDBJ databases">
        <authorList>
            <person name="Kaushik A."/>
        </authorList>
    </citation>
    <scope>NUCLEOTIDE SEQUENCE</scope>
    <source>
        <strain evidence="1">AG3-T5</strain>
    </source>
</reference>
<protein>
    <submittedName>
        <fullName evidence="1">Uncharacterized protein</fullName>
    </submittedName>
</protein>
<sequence>MPCYGGFYVAPSTWTDWIQSRRSPHPPYNMWNVATAERIIEKVMAEKDIQHLFRVRMVPIPQSEPYESSYGLMAYRRRRPDCQYLPPREDSPADLDGQRMLKDLVGLTASEWRTLWYDGESPNHGCRFVLPSACSDDERQA</sequence>
<accession>A0A8H2WWR4</accession>
<comment type="caution">
    <text evidence="1">The sequence shown here is derived from an EMBL/GenBank/DDBJ whole genome shotgun (WGS) entry which is preliminary data.</text>
</comment>
<organism evidence="1 2">
    <name type="scientific">Rhizoctonia solani</name>
    <dbReference type="NCBI Taxonomy" id="456999"/>
    <lineage>
        <taxon>Eukaryota</taxon>
        <taxon>Fungi</taxon>
        <taxon>Dikarya</taxon>
        <taxon>Basidiomycota</taxon>
        <taxon>Agaricomycotina</taxon>
        <taxon>Agaricomycetes</taxon>
        <taxon>Cantharellales</taxon>
        <taxon>Ceratobasidiaceae</taxon>
        <taxon>Rhizoctonia</taxon>
    </lineage>
</organism>
<dbReference type="EMBL" id="CAJMWW010000051">
    <property type="protein sequence ID" value="CAE6405264.1"/>
    <property type="molecule type" value="Genomic_DNA"/>
</dbReference>